<name>C9ZR52_TRYB9</name>
<gene>
    <name evidence="3" type="ORF">TbgDal_VI3600</name>
</gene>
<reference evidence="4" key="1">
    <citation type="journal article" date="2010" name="PLoS Negl. Trop. Dis.">
        <title>The genome sequence of Trypanosoma brucei gambiense, causative agent of chronic human african trypanosomiasis.</title>
        <authorList>
            <person name="Jackson A.P."/>
            <person name="Sanders M."/>
            <person name="Berry A."/>
            <person name="McQuillan J."/>
            <person name="Aslett M.A."/>
            <person name="Quail M.A."/>
            <person name="Chukualim B."/>
            <person name="Capewell P."/>
            <person name="MacLeod A."/>
            <person name="Melville S.E."/>
            <person name="Gibson W."/>
            <person name="Barry J.D."/>
            <person name="Berriman M."/>
            <person name="Hertz-Fowler C."/>
        </authorList>
    </citation>
    <scope>NUCLEOTIDE SEQUENCE [LARGE SCALE GENOMIC DNA]</scope>
    <source>
        <strain evidence="4">MHOM/CI/86/DAL972</strain>
    </source>
</reference>
<sequence length="846" mass="93577">MESSVYSGTMPVKGVLYMTSPCMPSAALNSGMHLPTLPYNPLLQSKRGTAAWPANPNNLGVLQGGLKDTKSALNRQKTAEGADTGTSDAAAASGNTGSRKGIPIKEPVRGRTGRKIVQPLPGESSSNRCSPRKPVQGSVESFKSLKSMLSKSTDTKWGAATTSFLETGGMAQTMNSFMSSGRDPPPLATTLAQYLQKEVSVAVDEGGVCTAQSRLRPFREALFVLIDAFPAYSQILNDIMSAYDGVIQEQAAMLIESMNERQRQERVVAQRGMEVQELNSTITRLTAELKEVRDELEDDGDDEVTEEGDTAPIVVPQPGRRSLKGFKKMERNLLRANATIQKLEETNKDHLEKVLVLIAALRESDKRAKKVEKEYQDLVSKVDELSEFKIMAGEAQSELEEFKEKYSQFISITDHNIVKEQLMAELQAAQAAGRHNRRAAAVRGMQVDVMGRKFKAIKEENAQLLNADIQRDVMTPRPKWDEVHEKVPALKEYVKSVRALPLEGDEAITSVVPGMTETVLQVDFLVEQIHSLSNEVDRRAMVPMKVETPHPPMIGRCQNKNNPVHLCAAGVVPYVELDQMTVLSIVHDFFSSTLVEHPDVLLPTIDVPKIYLHYLNSVIETRPGLEKFTQPEHLAINMDYIARSRERCRPSLKLLTGILDGIYPSRLACDVIAIIENVRTELKELATAQKRSRLRRTAVADCIAPVLQLKTEKDVALLKEALGVDTTHDVGGLISLSGKFMSTFFDQECASAILFYCDLIERLTLYSERVDQEGGVNVITYDNVNKAIMEVEPLTPRPVLRELSEKSMSKSTFADIHAARLRDIISVLGSAPVIRRSPLQPEGCTL</sequence>
<accession>C9ZR52</accession>
<dbReference type="AlphaFoldDB" id="C9ZR52"/>
<dbReference type="RefSeq" id="XP_011774167.1">
    <property type="nucleotide sequence ID" value="XM_011775865.1"/>
</dbReference>
<organism evidence="3 4">
    <name type="scientific">Trypanosoma brucei gambiense (strain MHOM/CI/86/DAL972)</name>
    <dbReference type="NCBI Taxonomy" id="679716"/>
    <lineage>
        <taxon>Eukaryota</taxon>
        <taxon>Discoba</taxon>
        <taxon>Euglenozoa</taxon>
        <taxon>Kinetoplastea</taxon>
        <taxon>Metakinetoplastina</taxon>
        <taxon>Trypanosomatida</taxon>
        <taxon>Trypanosomatidae</taxon>
        <taxon>Trypanosoma</taxon>
    </lineage>
</organism>
<dbReference type="OrthoDB" id="242093at2759"/>
<dbReference type="VEuPathDB" id="TriTrypDB:Tbg972.6.3600"/>
<dbReference type="Proteomes" id="UP000002316">
    <property type="component" value="Chromosome 6"/>
</dbReference>
<evidence type="ECO:0000313" key="4">
    <source>
        <dbReference type="Proteomes" id="UP000002316"/>
    </source>
</evidence>
<dbReference type="GeneID" id="23862017"/>
<protein>
    <recommendedName>
        <fullName evidence="5">Translin-associated factor X-interacting protein 1 N-terminal domain-containing protein</fullName>
    </recommendedName>
</protein>
<proteinExistence type="predicted"/>
<feature type="coiled-coil region" evidence="1">
    <location>
        <begin position="326"/>
        <end position="405"/>
    </location>
</feature>
<dbReference type="KEGG" id="tbg:TbgDal_VI3600"/>
<keyword evidence="1" id="KW-0175">Coiled coil</keyword>
<evidence type="ECO:0000256" key="2">
    <source>
        <dbReference type="SAM" id="MobiDB-lite"/>
    </source>
</evidence>
<feature type="region of interest" description="Disordered" evidence="2">
    <location>
        <begin position="75"/>
        <end position="137"/>
    </location>
</feature>
<feature type="coiled-coil region" evidence="1">
    <location>
        <begin position="275"/>
        <end position="302"/>
    </location>
</feature>
<evidence type="ECO:0008006" key="5">
    <source>
        <dbReference type="Google" id="ProtNLM"/>
    </source>
</evidence>
<evidence type="ECO:0000313" key="3">
    <source>
        <dbReference type="EMBL" id="CBH11882.1"/>
    </source>
</evidence>
<evidence type="ECO:0000256" key="1">
    <source>
        <dbReference type="SAM" id="Coils"/>
    </source>
</evidence>
<feature type="compositionally biased region" description="Low complexity" evidence="2">
    <location>
        <begin position="79"/>
        <end position="98"/>
    </location>
</feature>
<dbReference type="EMBL" id="FN554969">
    <property type="protein sequence ID" value="CBH11882.1"/>
    <property type="molecule type" value="Genomic_DNA"/>
</dbReference>